<comment type="caution">
    <text evidence="3">The sequence shown here is derived from an EMBL/GenBank/DDBJ whole genome shotgun (WGS) entry which is preliminary data.</text>
</comment>
<feature type="region of interest" description="Disordered" evidence="1">
    <location>
        <begin position="217"/>
        <end position="244"/>
    </location>
</feature>
<evidence type="ECO:0000313" key="3">
    <source>
        <dbReference type="EMBL" id="CAF1333037.1"/>
    </source>
</evidence>
<evidence type="ECO:0000256" key="1">
    <source>
        <dbReference type="SAM" id="MobiDB-lite"/>
    </source>
</evidence>
<reference evidence="3" key="1">
    <citation type="submission" date="2021-02" db="EMBL/GenBank/DDBJ databases">
        <authorList>
            <person name="Nowell W R."/>
        </authorList>
    </citation>
    <scope>NUCLEOTIDE SEQUENCE</scope>
</reference>
<dbReference type="EMBL" id="CAJNOW010001857">
    <property type="protein sequence ID" value="CAF1333037.1"/>
    <property type="molecule type" value="Genomic_DNA"/>
</dbReference>
<keyword evidence="2" id="KW-0812">Transmembrane</keyword>
<dbReference type="AlphaFoldDB" id="A0A815G2J8"/>
<dbReference type="Proteomes" id="UP000681720">
    <property type="component" value="Unassembled WGS sequence"/>
</dbReference>
<dbReference type="EMBL" id="CAJOBJ010007449">
    <property type="protein sequence ID" value="CAF4086125.1"/>
    <property type="molecule type" value="Genomic_DNA"/>
</dbReference>
<evidence type="ECO:0000313" key="4">
    <source>
        <dbReference type="EMBL" id="CAF4086125.1"/>
    </source>
</evidence>
<feature type="transmembrane region" description="Helical" evidence="2">
    <location>
        <begin position="12"/>
        <end position="34"/>
    </location>
</feature>
<name>A0A815G2J8_9BILA</name>
<gene>
    <name evidence="4" type="ORF">GIL414_LOCUS16344</name>
    <name evidence="3" type="ORF">KQP761_LOCUS6342</name>
</gene>
<sequence>MCTFNDERPFSRWWLVIIVIIQMMMAFVIILTEIGNILVDFWFTNVFAGLWTGLFIFASALSICCGVNCCKTSEMGPKCAAWLNGLSLVPLSLLIAFDIAFLVNPYMCILTPACASQTPLTSYQFMQNLPAFSNYTSYNSKKLFRLIQISCAGLAFILCIIYIVSYRIILKRIQLENTTTTGPVVSAVPTQGSTQRPPVNAIKTDVATIDSLTSNRAYPELPEDIPPWSISNPTTGSSLFSPPY</sequence>
<protein>
    <submittedName>
        <fullName evidence="3">Uncharacterized protein</fullName>
    </submittedName>
</protein>
<organism evidence="3 5">
    <name type="scientific">Rotaria magnacalcarata</name>
    <dbReference type="NCBI Taxonomy" id="392030"/>
    <lineage>
        <taxon>Eukaryota</taxon>
        <taxon>Metazoa</taxon>
        <taxon>Spiralia</taxon>
        <taxon>Gnathifera</taxon>
        <taxon>Rotifera</taxon>
        <taxon>Eurotatoria</taxon>
        <taxon>Bdelloidea</taxon>
        <taxon>Philodinida</taxon>
        <taxon>Philodinidae</taxon>
        <taxon>Rotaria</taxon>
    </lineage>
</organism>
<feature type="transmembrane region" description="Helical" evidence="2">
    <location>
        <begin position="46"/>
        <end position="69"/>
    </location>
</feature>
<keyword evidence="2" id="KW-1133">Transmembrane helix</keyword>
<evidence type="ECO:0000256" key="2">
    <source>
        <dbReference type="SAM" id="Phobius"/>
    </source>
</evidence>
<feature type="transmembrane region" description="Helical" evidence="2">
    <location>
        <begin position="143"/>
        <end position="164"/>
    </location>
</feature>
<dbReference type="Proteomes" id="UP000663834">
    <property type="component" value="Unassembled WGS sequence"/>
</dbReference>
<accession>A0A815G2J8</accession>
<proteinExistence type="predicted"/>
<feature type="transmembrane region" description="Helical" evidence="2">
    <location>
        <begin position="81"/>
        <end position="103"/>
    </location>
</feature>
<evidence type="ECO:0000313" key="5">
    <source>
        <dbReference type="Proteomes" id="UP000663834"/>
    </source>
</evidence>
<feature type="compositionally biased region" description="Polar residues" evidence="1">
    <location>
        <begin position="229"/>
        <end position="244"/>
    </location>
</feature>
<keyword evidence="2" id="KW-0472">Membrane</keyword>